<dbReference type="EMBL" id="JAUZEE010000002">
    <property type="protein sequence ID" value="MDP4299969.1"/>
    <property type="molecule type" value="Genomic_DNA"/>
</dbReference>
<dbReference type="PANTHER" id="PTHR42747">
    <property type="entry name" value="NITRONATE MONOOXYGENASE-RELATED"/>
    <property type="match status" value="1"/>
</dbReference>
<dbReference type="SUPFAM" id="SSF51412">
    <property type="entry name" value="Inosine monophosphate dehydrogenase (IMPDH)"/>
    <property type="match status" value="1"/>
</dbReference>
<dbReference type="InterPro" id="IPR004136">
    <property type="entry name" value="NMO"/>
</dbReference>
<dbReference type="Proteomes" id="UP001235760">
    <property type="component" value="Unassembled WGS sequence"/>
</dbReference>
<evidence type="ECO:0000256" key="9">
    <source>
        <dbReference type="ARBA" id="ARBA00049401"/>
    </source>
</evidence>
<dbReference type="Gene3D" id="3.20.20.70">
    <property type="entry name" value="Aldolase class I"/>
    <property type="match status" value="1"/>
</dbReference>
<evidence type="ECO:0000256" key="3">
    <source>
        <dbReference type="ARBA" id="ARBA00022575"/>
    </source>
</evidence>
<keyword evidence="5" id="KW-0288">FMN</keyword>
<gene>
    <name evidence="10" type="ORF">Q8X39_04930</name>
</gene>
<sequence length="378" mass="39095">MNRWTRLAGTRLPLIQAPMAGVQDHRLAAAAGAAGALASLPVAMLTPEALRDQFEALRAVHDGPVNLNFFCHVPPQPDPAREAGWRAALAPFHAEWGIDPATIPSGPGRTPFDAPMAALLAELRPEVVSFHFGLPEQALLDAVRATGARVIASATTCDEAVWLARQGVDAVIAQGLEAGGHRGTFLPEGIDLFRADIAQVRAMPFDPLAAMPAQPGLFALLPQVVRAVPVPVIAAGGIADAAGVRAAFALGASAVQVGTAFLCCDEARTSDLHRAALRGSAADRTALTNVYTGRPARGLVTRLMRERGLLDPLAPAFPLAGAALAPLRAAAEAVGCADFSPLWSGQNASGCRAVPAAEVVRSLFDGVAWQDAPAGDSA</sequence>
<keyword evidence="3" id="KW-0216">Detoxification</keyword>
<comment type="similarity">
    <text evidence="2">Belongs to the nitronate monooxygenase family. NMO class I subfamily.</text>
</comment>
<evidence type="ECO:0000256" key="1">
    <source>
        <dbReference type="ARBA" id="ARBA00001917"/>
    </source>
</evidence>
<evidence type="ECO:0000313" key="11">
    <source>
        <dbReference type="Proteomes" id="UP001235760"/>
    </source>
</evidence>
<evidence type="ECO:0000256" key="2">
    <source>
        <dbReference type="ARBA" id="ARBA00009881"/>
    </source>
</evidence>
<dbReference type="RefSeq" id="WP_305748524.1">
    <property type="nucleotide sequence ID" value="NZ_JAUZEE010000002.1"/>
</dbReference>
<dbReference type="GO" id="GO:0004497">
    <property type="term" value="F:monooxygenase activity"/>
    <property type="evidence" value="ECO:0007669"/>
    <property type="project" value="UniProtKB-KW"/>
</dbReference>
<evidence type="ECO:0000313" key="10">
    <source>
        <dbReference type="EMBL" id="MDP4299969.1"/>
    </source>
</evidence>
<dbReference type="Pfam" id="PF03060">
    <property type="entry name" value="NMO"/>
    <property type="match status" value="1"/>
</dbReference>
<evidence type="ECO:0000256" key="5">
    <source>
        <dbReference type="ARBA" id="ARBA00022643"/>
    </source>
</evidence>
<proteinExistence type="inferred from homology"/>
<evidence type="ECO:0000256" key="7">
    <source>
        <dbReference type="ARBA" id="ARBA00023033"/>
    </source>
</evidence>
<evidence type="ECO:0000256" key="4">
    <source>
        <dbReference type="ARBA" id="ARBA00022630"/>
    </source>
</evidence>
<keyword evidence="11" id="KW-1185">Reference proteome</keyword>
<evidence type="ECO:0000256" key="8">
    <source>
        <dbReference type="ARBA" id="ARBA00031155"/>
    </source>
</evidence>
<name>A0ABT9G0G4_LEPDI</name>
<accession>A0ABT9G0G4</accession>
<protein>
    <recommendedName>
        <fullName evidence="8">Propionate 3-nitronate monooxygenase</fullName>
    </recommendedName>
</protein>
<comment type="caution">
    <text evidence="10">The sequence shown here is derived from an EMBL/GenBank/DDBJ whole genome shotgun (WGS) entry which is preliminary data.</text>
</comment>
<dbReference type="CDD" id="cd04730">
    <property type="entry name" value="NPD_like"/>
    <property type="match status" value="1"/>
</dbReference>
<dbReference type="InterPro" id="IPR013785">
    <property type="entry name" value="Aldolase_TIM"/>
</dbReference>
<evidence type="ECO:0000256" key="6">
    <source>
        <dbReference type="ARBA" id="ARBA00023002"/>
    </source>
</evidence>
<comment type="cofactor">
    <cofactor evidence="1">
        <name>FMN</name>
        <dbReference type="ChEBI" id="CHEBI:58210"/>
    </cofactor>
</comment>
<dbReference type="PANTHER" id="PTHR42747:SF3">
    <property type="entry name" value="NITRONATE MONOOXYGENASE-RELATED"/>
    <property type="match status" value="1"/>
</dbReference>
<keyword evidence="4" id="KW-0285">Flavoprotein</keyword>
<keyword evidence="6 10" id="KW-0560">Oxidoreductase</keyword>
<reference evidence="10 11" key="1">
    <citation type="submission" date="2023-08" db="EMBL/GenBank/DDBJ databases">
        <authorList>
            <person name="Roldan D.M."/>
            <person name="Menes R.J."/>
        </authorList>
    </citation>
    <scope>NUCLEOTIDE SEQUENCE [LARGE SCALE GENOMIC DNA]</scope>
    <source>
        <strain evidence="10 11">CCM 2812</strain>
    </source>
</reference>
<comment type="catalytic activity">
    <reaction evidence="9">
        <text>3 propionate 3-nitronate + 3 O2 + H2O = 3 3-oxopropanoate + 2 nitrate + nitrite + H2O2 + 3 H(+)</text>
        <dbReference type="Rhea" id="RHEA:57332"/>
        <dbReference type="ChEBI" id="CHEBI:15377"/>
        <dbReference type="ChEBI" id="CHEBI:15378"/>
        <dbReference type="ChEBI" id="CHEBI:15379"/>
        <dbReference type="ChEBI" id="CHEBI:16240"/>
        <dbReference type="ChEBI" id="CHEBI:16301"/>
        <dbReference type="ChEBI" id="CHEBI:17632"/>
        <dbReference type="ChEBI" id="CHEBI:33190"/>
        <dbReference type="ChEBI" id="CHEBI:136067"/>
    </reaction>
</comment>
<organism evidence="10 11">
    <name type="scientific">Leptothrix discophora</name>
    <dbReference type="NCBI Taxonomy" id="89"/>
    <lineage>
        <taxon>Bacteria</taxon>
        <taxon>Pseudomonadati</taxon>
        <taxon>Pseudomonadota</taxon>
        <taxon>Betaproteobacteria</taxon>
        <taxon>Burkholderiales</taxon>
        <taxon>Sphaerotilaceae</taxon>
        <taxon>Leptothrix</taxon>
    </lineage>
</organism>
<keyword evidence="7 10" id="KW-0503">Monooxygenase</keyword>